<evidence type="ECO:0000313" key="3">
    <source>
        <dbReference type="Proteomes" id="UP000238634"/>
    </source>
</evidence>
<dbReference type="OrthoDB" id="9780884at2"/>
<evidence type="ECO:0000259" key="1">
    <source>
        <dbReference type="Pfam" id="PF00149"/>
    </source>
</evidence>
<dbReference type="InterPro" id="IPR029052">
    <property type="entry name" value="Metallo-depent_PP-like"/>
</dbReference>
<reference evidence="2 3" key="1">
    <citation type="submission" date="2018-02" db="EMBL/GenBank/DDBJ databases">
        <authorList>
            <person name="Cohen D.B."/>
            <person name="Kent A.D."/>
        </authorList>
    </citation>
    <scope>NUCLEOTIDE SEQUENCE [LARGE SCALE GENOMIC DNA]</scope>
    <source>
        <strain evidence="2 3">ULC007</strain>
    </source>
</reference>
<dbReference type="PANTHER" id="PTHR31302">
    <property type="entry name" value="TRANSMEMBRANE PROTEIN WITH METALLOPHOSPHOESTERASE DOMAIN-RELATED"/>
    <property type="match status" value="1"/>
</dbReference>
<gene>
    <name evidence="2" type="ORF">C7B65_06950</name>
</gene>
<dbReference type="EMBL" id="PVWG01000005">
    <property type="protein sequence ID" value="PSB20636.1"/>
    <property type="molecule type" value="Genomic_DNA"/>
</dbReference>
<name>A0A2T1DJI6_9CYAN</name>
<dbReference type="GO" id="GO:0016787">
    <property type="term" value="F:hydrolase activity"/>
    <property type="evidence" value="ECO:0007669"/>
    <property type="project" value="InterPro"/>
</dbReference>
<dbReference type="PANTHER" id="PTHR31302:SF0">
    <property type="entry name" value="TRANSMEMBRANE PROTEIN WITH METALLOPHOSPHOESTERASE DOMAIN"/>
    <property type="match status" value="1"/>
</dbReference>
<evidence type="ECO:0000313" key="2">
    <source>
        <dbReference type="EMBL" id="PSB20636.1"/>
    </source>
</evidence>
<dbReference type="Pfam" id="PF00149">
    <property type="entry name" value="Metallophos"/>
    <property type="match status" value="1"/>
</dbReference>
<dbReference type="InterPro" id="IPR051158">
    <property type="entry name" value="Metallophosphoesterase_sf"/>
</dbReference>
<feature type="domain" description="Calcineurin-like phosphoesterase" evidence="1">
    <location>
        <begin position="29"/>
        <end position="191"/>
    </location>
</feature>
<dbReference type="SUPFAM" id="SSF56300">
    <property type="entry name" value="Metallo-dependent phosphatases"/>
    <property type="match status" value="1"/>
</dbReference>
<sequence>MHRLLTGSLKVDRLTIPIVGLPPALDGTTIIQLSDLHYDGRRLSDTLLRQAIEATNQAEPDLVVITGDFVTDDPAPIYPLALQLKHLRSRAGVCAILGNHDLHHRSSRATITEALTRIDVSVLWDQVIYPFGEGLAIVGLPEYWSPDFKASRVLDQVPQAVPRIVLAHNPDCAELLKQWRVDLQLSGHTHGGQIVIPGLGNVSALSAKLYSSLPTRTRNRLPFLRACYRVMKHWEWSQGLYQVGDNRLYVNRGLGTYFPGRLFCPPEVTVITLVRNLRQSVSK</sequence>
<dbReference type="AlphaFoldDB" id="A0A2T1DJI6"/>
<dbReference type="InterPro" id="IPR004843">
    <property type="entry name" value="Calcineurin-like_PHP"/>
</dbReference>
<accession>A0A2T1DJI6</accession>
<dbReference type="RefSeq" id="WP_073070103.1">
    <property type="nucleotide sequence ID" value="NZ_MPPI01000005.1"/>
</dbReference>
<dbReference type="CDD" id="cd07385">
    <property type="entry name" value="MPP_YkuE_C"/>
    <property type="match status" value="1"/>
</dbReference>
<proteinExistence type="predicted"/>
<dbReference type="STRING" id="1920490.GCA_001895925_02672"/>
<dbReference type="Gene3D" id="3.60.21.10">
    <property type="match status" value="1"/>
</dbReference>
<reference evidence="2 3" key="2">
    <citation type="submission" date="2018-03" db="EMBL/GenBank/DDBJ databases">
        <title>The ancient ancestry and fast evolution of plastids.</title>
        <authorList>
            <person name="Moore K.R."/>
            <person name="Magnabosco C."/>
            <person name="Momper L."/>
            <person name="Gold D.A."/>
            <person name="Bosak T."/>
            <person name="Fournier G.P."/>
        </authorList>
    </citation>
    <scope>NUCLEOTIDE SEQUENCE [LARGE SCALE GENOMIC DNA]</scope>
    <source>
        <strain evidence="2 3">ULC007</strain>
    </source>
</reference>
<keyword evidence="3" id="KW-1185">Reference proteome</keyword>
<comment type="caution">
    <text evidence="2">The sequence shown here is derived from an EMBL/GenBank/DDBJ whole genome shotgun (WGS) entry which is preliminary data.</text>
</comment>
<dbReference type="Proteomes" id="UP000238634">
    <property type="component" value="Unassembled WGS sequence"/>
</dbReference>
<protein>
    <submittedName>
        <fullName evidence="2">Metallophosphoesterase</fullName>
    </submittedName>
</protein>
<organism evidence="2 3">
    <name type="scientific">Phormidesmis priestleyi ULC007</name>
    <dbReference type="NCBI Taxonomy" id="1920490"/>
    <lineage>
        <taxon>Bacteria</taxon>
        <taxon>Bacillati</taxon>
        <taxon>Cyanobacteriota</taxon>
        <taxon>Cyanophyceae</taxon>
        <taxon>Leptolyngbyales</taxon>
        <taxon>Leptolyngbyaceae</taxon>
        <taxon>Phormidesmis</taxon>
    </lineage>
</organism>